<dbReference type="InterPro" id="IPR000683">
    <property type="entry name" value="Gfo/Idh/MocA-like_OxRdtase_N"/>
</dbReference>
<dbReference type="EMBL" id="CP022115">
    <property type="protein sequence ID" value="ASJ26170.1"/>
    <property type="molecule type" value="Genomic_DNA"/>
</dbReference>
<dbReference type="RefSeq" id="WP_088862036.1">
    <property type="nucleotide sequence ID" value="NZ_CP022115.1"/>
</dbReference>
<dbReference type="Pfam" id="PF01408">
    <property type="entry name" value="GFO_IDH_MocA"/>
    <property type="match status" value="1"/>
</dbReference>
<reference evidence="3" key="1">
    <citation type="submission" date="2017-06" db="EMBL/GenBank/DDBJ databases">
        <title>Whole genome sequence of Laribacter hongkongensis LHGZ1.</title>
        <authorList>
            <person name="Chen D."/>
            <person name="Wu H."/>
            <person name="Chen J."/>
        </authorList>
    </citation>
    <scope>NUCLEOTIDE SEQUENCE [LARGE SCALE GENOMIC DNA]</scope>
    <source>
        <strain evidence="3">LHGZ1</strain>
    </source>
</reference>
<sequence length="124" mass="13335">MTACRIAMIGAGETGTPLLQQLIDAPFVEVVGVADLDPAQPGMQLATRHGVAVTTQFQELARDASIDILIDVTGVPEVRDNLRAIMQATSNTHTLIMHERIALLMLSLSAGQWVGSKHDDLEYA</sequence>
<evidence type="ECO:0000313" key="2">
    <source>
        <dbReference type="EMBL" id="ASJ26170.1"/>
    </source>
</evidence>
<accession>A0A248LN13</accession>
<proteinExistence type="predicted"/>
<dbReference type="AlphaFoldDB" id="A0A248LN13"/>
<evidence type="ECO:0000313" key="3">
    <source>
        <dbReference type="Proteomes" id="UP000197424"/>
    </source>
</evidence>
<feature type="domain" description="Gfo/Idh/MocA-like oxidoreductase N-terminal" evidence="1">
    <location>
        <begin position="5"/>
        <end position="70"/>
    </location>
</feature>
<evidence type="ECO:0000259" key="1">
    <source>
        <dbReference type="Pfam" id="PF01408"/>
    </source>
</evidence>
<gene>
    <name evidence="2" type="primary">mmcA</name>
    <name evidence="2" type="ORF">LHGZ1_3339</name>
</gene>
<dbReference type="GO" id="GO:0000166">
    <property type="term" value="F:nucleotide binding"/>
    <property type="evidence" value="ECO:0007669"/>
    <property type="project" value="InterPro"/>
</dbReference>
<dbReference type="SUPFAM" id="SSF51735">
    <property type="entry name" value="NAD(P)-binding Rossmann-fold domains"/>
    <property type="match status" value="1"/>
</dbReference>
<name>A0A248LN13_9NEIS</name>
<organism evidence="2 3">
    <name type="scientific">Laribacter hongkongensis</name>
    <dbReference type="NCBI Taxonomy" id="168471"/>
    <lineage>
        <taxon>Bacteria</taxon>
        <taxon>Pseudomonadati</taxon>
        <taxon>Pseudomonadota</taxon>
        <taxon>Betaproteobacteria</taxon>
        <taxon>Neisseriales</taxon>
        <taxon>Aquaspirillaceae</taxon>
        <taxon>Laribacter</taxon>
    </lineage>
</organism>
<dbReference type="InterPro" id="IPR036291">
    <property type="entry name" value="NAD(P)-bd_dom_sf"/>
</dbReference>
<dbReference type="Proteomes" id="UP000197424">
    <property type="component" value="Chromosome"/>
</dbReference>
<dbReference type="OrthoDB" id="9810660at2"/>
<protein>
    <submittedName>
        <fullName evidence="2">MmcA</fullName>
    </submittedName>
</protein>
<dbReference type="Gene3D" id="3.40.50.720">
    <property type="entry name" value="NAD(P)-binding Rossmann-like Domain"/>
    <property type="match status" value="1"/>
</dbReference>